<dbReference type="Proteomes" id="UP000316128">
    <property type="component" value="Segment"/>
</dbReference>
<keyword evidence="2" id="KW-1185">Reference proteome</keyword>
<proteinExistence type="predicted"/>
<accession>A0A4Y5TYJ8</accession>
<dbReference type="EMBL" id="MK804893">
    <property type="protein sequence ID" value="QDB74099.1"/>
    <property type="molecule type" value="Genomic_DNA"/>
</dbReference>
<organism evidence="1 2">
    <name type="scientific">Aeromonas phage 2L372D</name>
    <dbReference type="NCBI Taxonomy" id="2588097"/>
    <lineage>
        <taxon>Viruses</taxon>
        <taxon>Duplodnaviria</taxon>
        <taxon>Heunggongvirae</taxon>
        <taxon>Uroviricota</taxon>
        <taxon>Caudoviricetes</taxon>
        <taxon>Plateaulakevirus</taxon>
        <taxon>Plateaulakevirus pv2L372D</taxon>
    </lineage>
</organism>
<evidence type="ECO:0000313" key="2">
    <source>
        <dbReference type="Proteomes" id="UP000316128"/>
    </source>
</evidence>
<protein>
    <submittedName>
        <fullName evidence="1">Uncharacterized protein</fullName>
    </submittedName>
</protein>
<evidence type="ECO:0000313" key="1">
    <source>
        <dbReference type="EMBL" id="QDB74099.1"/>
    </source>
</evidence>
<name>A0A4Y5TYJ8_9CAUD</name>
<gene>
    <name evidence="1" type="ORF">2L372D_185</name>
</gene>
<reference evidence="1 2" key="1">
    <citation type="submission" date="2019-04" db="EMBL/GenBank/DDBJ databases">
        <title>Nine Novel Phages from a Plateau Lake in Southwest China Provide Insights into Aeromonas Phage Diversity.</title>
        <authorList>
            <person name="Xiao W."/>
            <person name="Bai M."/>
            <person name="Wang Y."/>
            <person name="Cui X."/>
        </authorList>
    </citation>
    <scope>NUCLEOTIDE SEQUENCE [LARGE SCALE GENOMIC DNA]</scope>
</reference>
<sequence length="45" mass="5129">MKCKYNDCGWCYCKSGKSNDENGQCNKPEDCEENKEKGTINGFTQ</sequence>